<evidence type="ECO:0000256" key="2">
    <source>
        <dbReference type="ARBA" id="ARBA00022801"/>
    </source>
</evidence>
<keyword evidence="4 9" id="KW-0067">ATP-binding</keyword>
<dbReference type="GO" id="GO:0016787">
    <property type="term" value="F:hydrolase activity"/>
    <property type="evidence" value="ECO:0007669"/>
    <property type="project" value="UniProtKB-UniRule"/>
</dbReference>
<evidence type="ECO:0000256" key="7">
    <source>
        <dbReference type="ARBA" id="ARBA00034808"/>
    </source>
</evidence>
<comment type="catalytic activity">
    <reaction evidence="8">
        <text>ATP + H2O = ADP + phosphate + H(+)</text>
        <dbReference type="Rhea" id="RHEA:13065"/>
        <dbReference type="ChEBI" id="CHEBI:15377"/>
        <dbReference type="ChEBI" id="CHEBI:15378"/>
        <dbReference type="ChEBI" id="CHEBI:30616"/>
        <dbReference type="ChEBI" id="CHEBI:43474"/>
        <dbReference type="ChEBI" id="CHEBI:456216"/>
        <dbReference type="EC" id="5.6.2.4"/>
    </reaction>
</comment>
<dbReference type="GO" id="GO:0003677">
    <property type="term" value="F:DNA binding"/>
    <property type="evidence" value="ECO:0007669"/>
    <property type="project" value="InterPro"/>
</dbReference>
<keyword evidence="2 9" id="KW-0378">Hydrolase</keyword>
<evidence type="ECO:0000256" key="5">
    <source>
        <dbReference type="ARBA" id="ARBA00023235"/>
    </source>
</evidence>
<dbReference type="EMBL" id="CP159534">
    <property type="protein sequence ID" value="XCJ69499.1"/>
    <property type="molecule type" value="Genomic_DNA"/>
</dbReference>
<dbReference type="EC" id="5.6.2.4" evidence="7"/>
<dbReference type="Gene3D" id="3.40.50.300">
    <property type="entry name" value="P-loop containing nucleotide triphosphate hydrolases"/>
    <property type="match status" value="2"/>
</dbReference>
<sequence length="785" mass="87287">MTNRNGARVVVNLQVQRDLQNLGHHATNQVNDFVRRLREDPANRSLRLAPLRAAGHNGDLFLASVPPHHAVLLLLTDTARFTVLAVREGERAHEELSRLTVTINPVSGLPDVIDQAHASDTVLAFPVRNSSPQPTIEDPKAHPSAPVSPLPRPLFDEYTDDELTGLGVSRSLLPTLSEITSRQQLDALLTGNIPELTRDVLLALASCTPVDEIRRDITEAWRLPDADPEDWAGVAHHPALVSTEDDAVLDALGNTFEAWRLFLHPEQRRLATTRFKGSAKVTGGPGTGKTVVALHRVRHLVEQLPPGYDRPVLLTTYNTSLAEDLRQRLRRLGGDGLLNRVRIESVDALARRIVVEEPSVDLGRTLPDDAAMHLWHTVRAETGLTNYEADFLDEEFRHVIVAGQCVRYEQYRSISRPGRKRITVKDRRDIWKLVEAYLAHLAAHPRRITFDLVASEAARIADERKRAYDRYLEYKDEQGGRDLIHREAASLMGGFGPRLPFRHIVIDEAQDLSASHWRMLRALVPEGPDDIFLVGDAHQRIYAHRSILSHYGIRTPGRASRRLTLSYRTTREILGSAGGLLEGQPFDDLDNGTDTLDGYRSVLTGRAPAYYHAPDWQTELRAVAALLFERHDKYGTPYEAMAVAVPDGAAASQAAYALGTAEHPVPPVEIGQDGVPEGAKGVRIGTMHRFKGLEFQRVFIVGVSEGQVPHQRIEPYRLSDPGRFRQEEQRARSLLFVAATRARDELIVSWNGRPSRFLPRNVEHSAHSAIALLRGDGSPSSSSAA</sequence>
<organism evidence="12">
    <name type="scientific">Streptomyces tabacisoli</name>
    <dbReference type="NCBI Taxonomy" id="3156398"/>
    <lineage>
        <taxon>Bacteria</taxon>
        <taxon>Bacillati</taxon>
        <taxon>Actinomycetota</taxon>
        <taxon>Actinomycetes</taxon>
        <taxon>Kitasatosporales</taxon>
        <taxon>Streptomycetaceae</taxon>
        <taxon>Streptomyces</taxon>
    </lineage>
</organism>
<keyword evidence="1 9" id="KW-0547">Nucleotide-binding</keyword>
<dbReference type="SUPFAM" id="SSF52540">
    <property type="entry name" value="P-loop containing nucleoside triphosphate hydrolases"/>
    <property type="match status" value="1"/>
</dbReference>
<dbReference type="InterPro" id="IPR014016">
    <property type="entry name" value="UvrD-like_ATP-bd"/>
</dbReference>
<dbReference type="InterPro" id="IPR014017">
    <property type="entry name" value="DNA_helicase_UvrD-like_C"/>
</dbReference>
<evidence type="ECO:0000256" key="10">
    <source>
        <dbReference type="SAM" id="MobiDB-lite"/>
    </source>
</evidence>
<keyword evidence="5" id="KW-0413">Isomerase</keyword>
<name>A0AAU8INS0_9ACTN</name>
<dbReference type="GO" id="GO:0005524">
    <property type="term" value="F:ATP binding"/>
    <property type="evidence" value="ECO:0007669"/>
    <property type="project" value="UniProtKB-UniRule"/>
</dbReference>
<dbReference type="AlphaFoldDB" id="A0AAU8INS0"/>
<proteinExistence type="predicted"/>
<evidence type="ECO:0000313" key="12">
    <source>
        <dbReference type="EMBL" id="XCJ69499.1"/>
    </source>
</evidence>
<evidence type="ECO:0000256" key="1">
    <source>
        <dbReference type="ARBA" id="ARBA00022741"/>
    </source>
</evidence>
<dbReference type="PROSITE" id="PS51198">
    <property type="entry name" value="UVRD_HELICASE_ATP_BIND"/>
    <property type="match status" value="1"/>
</dbReference>
<dbReference type="InterPro" id="IPR027417">
    <property type="entry name" value="P-loop_NTPase"/>
</dbReference>
<evidence type="ECO:0000256" key="3">
    <source>
        <dbReference type="ARBA" id="ARBA00022806"/>
    </source>
</evidence>
<dbReference type="PANTHER" id="PTHR11070:SF45">
    <property type="entry name" value="DNA 3'-5' HELICASE"/>
    <property type="match status" value="1"/>
</dbReference>
<evidence type="ECO:0000256" key="8">
    <source>
        <dbReference type="ARBA" id="ARBA00048988"/>
    </source>
</evidence>
<feature type="domain" description="UvrD-like helicase ATP-binding" evidence="11">
    <location>
        <begin position="262"/>
        <end position="570"/>
    </location>
</feature>
<protein>
    <recommendedName>
        <fullName evidence="7">DNA 3'-5' helicase</fullName>
        <ecNumber evidence="7">5.6.2.4</ecNumber>
    </recommendedName>
</protein>
<dbReference type="GO" id="GO:0043138">
    <property type="term" value="F:3'-5' DNA helicase activity"/>
    <property type="evidence" value="ECO:0007669"/>
    <property type="project" value="UniProtKB-EC"/>
</dbReference>
<keyword evidence="3 9" id="KW-0347">Helicase</keyword>
<dbReference type="Pfam" id="PF00580">
    <property type="entry name" value="UvrD-helicase"/>
    <property type="match status" value="1"/>
</dbReference>
<evidence type="ECO:0000256" key="6">
    <source>
        <dbReference type="ARBA" id="ARBA00034617"/>
    </source>
</evidence>
<dbReference type="InterPro" id="IPR000212">
    <property type="entry name" value="DNA_helicase_UvrD/REP"/>
</dbReference>
<dbReference type="KEGG" id="stac:ABII15_05765"/>
<gene>
    <name evidence="12" type="ORF">ABII15_05765</name>
</gene>
<evidence type="ECO:0000256" key="9">
    <source>
        <dbReference type="PROSITE-ProRule" id="PRU00560"/>
    </source>
</evidence>
<accession>A0AAU8INS0</accession>
<dbReference type="Pfam" id="PF13361">
    <property type="entry name" value="UvrD_C"/>
    <property type="match status" value="1"/>
</dbReference>
<feature type="region of interest" description="Disordered" evidence="10">
    <location>
        <begin position="129"/>
        <end position="148"/>
    </location>
</feature>
<evidence type="ECO:0000259" key="11">
    <source>
        <dbReference type="PROSITE" id="PS51198"/>
    </source>
</evidence>
<evidence type="ECO:0000256" key="4">
    <source>
        <dbReference type="ARBA" id="ARBA00022840"/>
    </source>
</evidence>
<dbReference type="GO" id="GO:0000725">
    <property type="term" value="P:recombinational repair"/>
    <property type="evidence" value="ECO:0007669"/>
    <property type="project" value="TreeGrafter"/>
</dbReference>
<dbReference type="RefSeq" id="WP_353941186.1">
    <property type="nucleotide sequence ID" value="NZ_CP159534.1"/>
</dbReference>
<comment type="catalytic activity">
    <reaction evidence="6">
        <text>Couples ATP hydrolysis with the unwinding of duplex DNA by translocating in the 3'-5' direction.</text>
        <dbReference type="EC" id="5.6.2.4"/>
    </reaction>
</comment>
<feature type="binding site" evidence="9">
    <location>
        <begin position="283"/>
        <end position="290"/>
    </location>
    <ligand>
        <name>ATP</name>
        <dbReference type="ChEBI" id="CHEBI:30616"/>
    </ligand>
</feature>
<dbReference type="PANTHER" id="PTHR11070">
    <property type="entry name" value="UVRD / RECB / PCRA DNA HELICASE FAMILY MEMBER"/>
    <property type="match status" value="1"/>
</dbReference>
<reference evidence="12" key="1">
    <citation type="submission" date="2024-06" db="EMBL/GenBank/DDBJ databases">
        <title>Streptomyces sp. strain HUAS MG91 genome sequences.</title>
        <authorList>
            <person name="Mo P."/>
        </authorList>
    </citation>
    <scope>NUCLEOTIDE SEQUENCE</scope>
    <source>
        <strain evidence="12">HUAS MG91</strain>
    </source>
</reference>